<dbReference type="Proteomes" id="UP000224460">
    <property type="component" value="Unassembled WGS sequence"/>
</dbReference>
<accession>A0AC61D6X8</accession>
<evidence type="ECO:0000313" key="1">
    <source>
        <dbReference type="EMBL" id="PHV69369.1"/>
    </source>
</evidence>
<name>A0AC61D6X8_9FIRM</name>
<evidence type="ECO:0000313" key="2">
    <source>
        <dbReference type="Proteomes" id="UP000224460"/>
    </source>
</evidence>
<reference evidence="1" key="1">
    <citation type="submission" date="2017-10" db="EMBL/GenBank/DDBJ databases">
        <title>Genome sequence of cellulolytic Lachnospiraceae bacterium XHS1971 isolated from hotspring sediment.</title>
        <authorList>
            <person name="Vasudevan G."/>
            <person name="Joshi A.J."/>
            <person name="Hivarkar S."/>
            <person name="Lanjekar V.B."/>
            <person name="Dhakephalkar P.K."/>
            <person name="Dagar S."/>
        </authorList>
    </citation>
    <scope>NUCLEOTIDE SEQUENCE</scope>
    <source>
        <strain evidence="1">XHS1971</strain>
    </source>
</reference>
<protein>
    <submittedName>
        <fullName evidence="1">Uncharacterized protein</fullName>
    </submittedName>
</protein>
<gene>
    <name evidence="1" type="ORF">CS063_16170</name>
</gene>
<proteinExistence type="predicted"/>
<organism evidence="1 2">
    <name type="scientific">Sporanaerobium hydrogeniformans</name>
    <dbReference type="NCBI Taxonomy" id="3072179"/>
    <lineage>
        <taxon>Bacteria</taxon>
        <taxon>Bacillati</taxon>
        <taxon>Bacillota</taxon>
        <taxon>Clostridia</taxon>
        <taxon>Lachnospirales</taxon>
        <taxon>Lachnospiraceae</taxon>
        <taxon>Sporanaerobium</taxon>
    </lineage>
</organism>
<dbReference type="EMBL" id="PEDL01000031">
    <property type="protein sequence ID" value="PHV69369.1"/>
    <property type="molecule type" value="Genomic_DNA"/>
</dbReference>
<keyword evidence="2" id="KW-1185">Reference proteome</keyword>
<sequence>MKKNILISFFTFLLVTTSVQAAICNCQIVDRTLPREERHEADCPICTYMFLIEEDSVVYLDCLVEEGTTLVEVRGLAEALKMEVEWDDNKKAATLKKDSTSITLFIGKKEVLVNGEKKELTLAPKVYNERALYPARFIAEAFGYEVNYEKTNKYPFIAIYKQVPEAPIDAKEYTITEKSDEKLEDRESSKTNTSLEGSK</sequence>
<comment type="caution">
    <text evidence="1">The sequence shown here is derived from an EMBL/GenBank/DDBJ whole genome shotgun (WGS) entry which is preliminary data.</text>
</comment>